<dbReference type="GeneID" id="68120339"/>
<evidence type="ECO:0000313" key="3">
    <source>
        <dbReference type="Proteomes" id="UP000444721"/>
    </source>
</evidence>
<gene>
    <name evidence="2" type="ORF">FDP41_013124</name>
</gene>
<feature type="compositionally biased region" description="Low complexity" evidence="1">
    <location>
        <begin position="1"/>
        <end position="48"/>
    </location>
</feature>
<keyword evidence="3" id="KW-1185">Reference proteome</keyword>
<feature type="region of interest" description="Disordered" evidence="1">
    <location>
        <begin position="1"/>
        <end position="49"/>
    </location>
</feature>
<organism evidence="2 3">
    <name type="scientific">Naegleria fowleri</name>
    <name type="common">Brain eating amoeba</name>
    <dbReference type="NCBI Taxonomy" id="5763"/>
    <lineage>
        <taxon>Eukaryota</taxon>
        <taxon>Discoba</taxon>
        <taxon>Heterolobosea</taxon>
        <taxon>Tetramitia</taxon>
        <taxon>Eutetramitia</taxon>
        <taxon>Vahlkampfiidae</taxon>
        <taxon>Naegleria</taxon>
    </lineage>
</organism>
<dbReference type="VEuPathDB" id="AmoebaDB:NfTy_035590"/>
<dbReference type="EMBL" id="VFQX01000017">
    <property type="protein sequence ID" value="KAF0980641.1"/>
    <property type="molecule type" value="Genomic_DNA"/>
</dbReference>
<sequence length="449" mass="49622">MRPIIPSSFSNPFSSSSSQPTERSSTTSAFTSSSGNNNNNSGNPSMTTLQVSQPNATIMPTGTTASHTILPFTSATFSQGTFIRNDLLQERQSTNNSTSQFSSLNETSQQYVTSSFKNQYLHSSNNMFNPHPSSSTESTNRSCNNEKTTIFQNYIPMLRLDLLDVLYTLQQEGYSVETNYPQQQQLHEQQQQQQHQFHHQQLSSESFNSTNTNFLIQKDVSITQRENISPMDMRPFSTCSSLSTSLRNDLLKQHSSSSPVQSNPQQTCPTQQQLVVTIAPPPPSTPQSSIPNITFTSPSSSSSTIISSSLSAWSHPGSSAQTEVSSSSSSNILITHSSTQNTPQQPLAIVELQQPQTKSFVIHENEYEKKKVPKMKKAKSESYTNQKKMEFKMELNSKERKANVASNRFIQVVEKAEEETSSFSSSGRRTSASSSNSSPLSPSSKVSRP</sequence>
<evidence type="ECO:0000313" key="2">
    <source>
        <dbReference type="EMBL" id="KAF0980641.1"/>
    </source>
</evidence>
<feature type="compositionally biased region" description="Low complexity" evidence="1">
    <location>
        <begin position="182"/>
        <end position="204"/>
    </location>
</feature>
<protein>
    <submittedName>
        <fullName evidence="2">Uncharacterized protein</fullName>
    </submittedName>
</protein>
<comment type="caution">
    <text evidence="2">The sequence shown here is derived from an EMBL/GenBank/DDBJ whole genome shotgun (WGS) entry which is preliminary data.</text>
</comment>
<feature type="compositionally biased region" description="Low complexity" evidence="1">
    <location>
        <begin position="421"/>
        <end position="449"/>
    </location>
</feature>
<feature type="compositionally biased region" description="Low complexity" evidence="1">
    <location>
        <begin position="286"/>
        <end position="339"/>
    </location>
</feature>
<feature type="region of interest" description="Disordered" evidence="1">
    <location>
        <begin position="250"/>
        <end position="342"/>
    </location>
</feature>
<dbReference type="Proteomes" id="UP000444721">
    <property type="component" value="Unassembled WGS sequence"/>
</dbReference>
<dbReference type="OrthoDB" id="10678863at2759"/>
<reference evidence="2 3" key="1">
    <citation type="journal article" date="2019" name="Sci. Rep.">
        <title>Nanopore sequencing improves the draft genome of the human pathogenic amoeba Naegleria fowleri.</title>
        <authorList>
            <person name="Liechti N."/>
            <person name="Schurch N."/>
            <person name="Bruggmann R."/>
            <person name="Wittwer M."/>
        </authorList>
    </citation>
    <scope>NUCLEOTIDE SEQUENCE [LARGE SCALE GENOMIC DNA]</scope>
    <source>
        <strain evidence="2 3">ATCC 30894</strain>
    </source>
</reference>
<dbReference type="VEuPathDB" id="AmoebaDB:FDP41_013124"/>
<feature type="region of interest" description="Disordered" evidence="1">
    <location>
        <begin position="180"/>
        <end position="204"/>
    </location>
</feature>
<feature type="compositionally biased region" description="Low complexity" evidence="1">
    <location>
        <begin position="253"/>
        <end position="266"/>
    </location>
</feature>
<dbReference type="VEuPathDB" id="AmoebaDB:NF0027050"/>
<accession>A0A6A5C120</accession>
<feature type="region of interest" description="Disordered" evidence="1">
    <location>
        <begin position="415"/>
        <end position="449"/>
    </location>
</feature>
<feature type="region of interest" description="Disordered" evidence="1">
    <location>
        <begin position="123"/>
        <end position="142"/>
    </location>
</feature>
<name>A0A6A5C120_NAEFO</name>
<dbReference type="RefSeq" id="XP_044565354.1">
    <property type="nucleotide sequence ID" value="XM_044703720.1"/>
</dbReference>
<proteinExistence type="predicted"/>
<evidence type="ECO:0000256" key="1">
    <source>
        <dbReference type="SAM" id="MobiDB-lite"/>
    </source>
</evidence>
<dbReference type="AlphaFoldDB" id="A0A6A5C120"/>